<dbReference type="AlphaFoldDB" id="A0AAD8A2A4"/>
<feature type="non-terminal residue" evidence="1">
    <location>
        <position position="166"/>
    </location>
</feature>
<evidence type="ECO:0000313" key="2">
    <source>
        <dbReference type="Proteomes" id="UP001233999"/>
    </source>
</evidence>
<organism evidence="1 2">
    <name type="scientific">Diploptera punctata</name>
    <name type="common">Pacific beetle cockroach</name>
    <dbReference type="NCBI Taxonomy" id="6984"/>
    <lineage>
        <taxon>Eukaryota</taxon>
        <taxon>Metazoa</taxon>
        <taxon>Ecdysozoa</taxon>
        <taxon>Arthropoda</taxon>
        <taxon>Hexapoda</taxon>
        <taxon>Insecta</taxon>
        <taxon>Pterygota</taxon>
        <taxon>Neoptera</taxon>
        <taxon>Polyneoptera</taxon>
        <taxon>Dictyoptera</taxon>
        <taxon>Blattodea</taxon>
        <taxon>Blaberoidea</taxon>
        <taxon>Blaberidae</taxon>
        <taxon>Diplopterinae</taxon>
        <taxon>Diploptera</taxon>
    </lineage>
</organism>
<keyword evidence="2" id="KW-1185">Reference proteome</keyword>
<sequence length="166" mass="19371">GFIFNCTRWFAERILHNQETDGQGQGTQVISKKSSPHTLGVLQVAGNHEVTGVILHRTWVTCYKGKSVTNMLADYCWQLITDVSEPSYRPCVVKIVLRKSNKYSLLLRWQFIQKAQYLPPIPSQSNNTHIFRVIRHNKIKMEHYRIIKNEQICQNRLKFEINTVCL</sequence>
<gene>
    <name evidence="1" type="ORF">L9F63_002220</name>
</gene>
<reference evidence="1" key="1">
    <citation type="journal article" date="2023" name="IScience">
        <title>Live-bearing cockroach genome reveals convergent evolutionary mechanisms linked to viviparity in insects and beyond.</title>
        <authorList>
            <person name="Fouks B."/>
            <person name="Harrison M.C."/>
            <person name="Mikhailova A.A."/>
            <person name="Marchal E."/>
            <person name="English S."/>
            <person name="Carruthers M."/>
            <person name="Jennings E.C."/>
            <person name="Chiamaka E.L."/>
            <person name="Frigard R.A."/>
            <person name="Pippel M."/>
            <person name="Attardo G.M."/>
            <person name="Benoit J.B."/>
            <person name="Bornberg-Bauer E."/>
            <person name="Tobe S.S."/>
        </authorList>
    </citation>
    <scope>NUCLEOTIDE SEQUENCE</scope>
    <source>
        <strain evidence="1">Stay&amp;Tobe</strain>
    </source>
</reference>
<accession>A0AAD8A2A4</accession>
<comment type="caution">
    <text evidence="1">The sequence shown here is derived from an EMBL/GenBank/DDBJ whole genome shotgun (WGS) entry which is preliminary data.</text>
</comment>
<name>A0AAD8A2A4_DIPPU</name>
<reference evidence="1" key="2">
    <citation type="submission" date="2023-05" db="EMBL/GenBank/DDBJ databases">
        <authorList>
            <person name="Fouks B."/>
        </authorList>
    </citation>
    <scope>NUCLEOTIDE SEQUENCE</scope>
    <source>
        <strain evidence="1">Stay&amp;Tobe</strain>
        <tissue evidence="1">Testes</tissue>
    </source>
</reference>
<feature type="non-terminal residue" evidence="1">
    <location>
        <position position="1"/>
    </location>
</feature>
<proteinExistence type="predicted"/>
<dbReference type="EMBL" id="JASPKZ010003881">
    <property type="protein sequence ID" value="KAJ9591214.1"/>
    <property type="molecule type" value="Genomic_DNA"/>
</dbReference>
<protein>
    <submittedName>
        <fullName evidence="1">Uncharacterized protein</fullName>
    </submittedName>
</protein>
<dbReference type="Proteomes" id="UP001233999">
    <property type="component" value="Unassembled WGS sequence"/>
</dbReference>
<evidence type="ECO:0000313" key="1">
    <source>
        <dbReference type="EMBL" id="KAJ9591214.1"/>
    </source>
</evidence>